<sequence length="212" mass="22567">MFALSYGLLGLASGPLLVLTAFSITRREPVCWPLVSWPAKTTSLAASLFLGSSLTYVALVAPRSAEPLAWLLIVGTVLALVDWTCHLLPHKVVGALFLGGLALISAEAFSQRDFEPLLRAGVASVTVFVAGLVLYQRFAAELGFGDVTLATALALYLGWCGWMYVVLGLTVGLLLVWVVMRVLLMAKRVGRHDPVALGPALLSGAVYVMLQA</sequence>
<keyword evidence="1" id="KW-0812">Transmembrane</keyword>
<evidence type="ECO:0000313" key="4">
    <source>
        <dbReference type="Proteomes" id="UP000199028"/>
    </source>
</evidence>
<dbReference type="Gene3D" id="1.20.120.1220">
    <property type="match status" value="1"/>
</dbReference>
<dbReference type="Proteomes" id="UP000199028">
    <property type="component" value="Unassembled WGS sequence"/>
</dbReference>
<keyword evidence="4" id="KW-1185">Reference proteome</keyword>
<feature type="transmembrane region" description="Helical" evidence="1">
    <location>
        <begin position="117"/>
        <end position="136"/>
    </location>
</feature>
<keyword evidence="1" id="KW-1133">Transmembrane helix</keyword>
<evidence type="ECO:0000259" key="2">
    <source>
        <dbReference type="Pfam" id="PF01478"/>
    </source>
</evidence>
<dbReference type="Pfam" id="PF01478">
    <property type="entry name" value="Peptidase_A24"/>
    <property type="match status" value="1"/>
</dbReference>
<feature type="transmembrane region" description="Helical" evidence="1">
    <location>
        <begin position="43"/>
        <end position="61"/>
    </location>
</feature>
<dbReference type="OrthoDB" id="3686107at2"/>
<dbReference type="GO" id="GO:0016020">
    <property type="term" value="C:membrane"/>
    <property type="evidence" value="ECO:0007669"/>
    <property type="project" value="InterPro"/>
</dbReference>
<dbReference type="RefSeq" id="WP_143086763.1">
    <property type="nucleotide sequence ID" value="NZ_FOFT01000007.1"/>
</dbReference>
<keyword evidence="3" id="KW-0808">Transferase</keyword>
<dbReference type="GO" id="GO:0008168">
    <property type="term" value="F:methyltransferase activity"/>
    <property type="evidence" value="ECO:0007669"/>
    <property type="project" value="UniProtKB-KW"/>
</dbReference>
<feature type="transmembrane region" description="Helical" evidence="1">
    <location>
        <begin position="92"/>
        <end position="110"/>
    </location>
</feature>
<reference evidence="4" key="1">
    <citation type="submission" date="2016-10" db="EMBL/GenBank/DDBJ databases">
        <authorList>
            <person name="Varghese N."/>
            <person name="Submissions S."/>
        </authorList>
    </citation>
    <scope>NUCLEOTIDE SEQUENCE [LARGE SCALE GENOMIC DNA]</scope>
    <source>
        <strain evidence="4">CGMCC 4.578</strain>
    </source>
</reference>
<gene>
    <name evidence="3" type="ORF">SAMN05216195_107100</name>
</gene>
<feature type="domain" description="Prepilin type IV endopeptidase peptidase" evidence="2">
    <location>
        <begin position="71"/>
        <end position="171"/>
    </location>
</feature>
<dbReference type="AlphaFoldDB" id="A0A1H9SKU6"/>
<dbReference type="InterPro" id="IPR000045">
    <property type="entry name" value="Prepilin_IV_endopep_pep"/>
</dbReference>
<dbReference type="GO" id="GO:0032259">
    <property type="term" value="P:methylation"/>
    <property type="evidence" value="ECO:0007669"/>
    <property type="project" value="UniProtKB-KW"/>
</dbReference>
<feature type="transmembrane region" description="Helical" evidence="1">
    <location>
        <begin position="68"/>
        <end position="86"/>
    </location>
</feature>
<evidence type="ECO:0000256" key="1">
    <source>
        <dbReference type="SAM" id="Phobius"/>
    </source>
</evidence>
<protein>
    <submittedName>
        <fullName evidence="3">Leader peptidase (Prepilin peptidase) / N-methyltransferase</fullName>
    </submittedName>
</protein>
<keyword evidence="1" id="KW-0472">Membrane</keyword>
<feature type="transmembrane region" description="Helical" evidence="1">
    <location>
        <begin position="156"/>
        <end position="180"/>
    </location>
</feature>
<evidence type="ECO:0000313" key="3">
    <source>
        <dbReference type="EMBL" id="SER85315.1"/>
    </source>
</evidence>
<dbReference type="GO" id="GO:0004190">
    <property type="term" value="F:aspartic-type endopeptidase activity"/>
    <property type="evidence" value="ECO:0007669"/>
    <property type="project" value="InterPro"/>
</dbReference>
<keyword evidence="3" id="KW-0489">Methyltransferase</keyword>
<proteinExistence type="predicted"/>
<organism evidence="3 4">
    <name type="scientific">Lentzea flaviverrucosa</name>
    <dbReference type="NCBI Taxonomy" id="200379"/>
    <lineage>
        <taxon>Bacteria</taxon>
        <taxon>Bacillati</taxon>
        <taxon>Actinomycetota</taxon>
        <taxon>Actinomycetes</taxon>
        <taxon>Pseudonocardiales</taxon>
        <taxon>Pseudonocardiaceae</taxon>
        <taxon>Lentzea</taxon>
    </lineage>
</organism>
<accession>A0A1H9SKU6</accession>
<dbReference type="EMBL" id="FOFT01000007">
    <property type="protein sequence ID" value="SER85315.1"/>
    <property type="molecule type" value="Genomic_DNA"/>
</dbReference>
<name>A0A1H9SKU6_9PSEU</name>